<sequence length="67" mass="7245">MADRARSIMESYDGGVTLRRMMYRLVFEGCYADRRVPASLSEAGEAVCTATAGTSFSALPTATTTWS</sequence>
<dbReference type="AlphaFoldDB" id="A0A117QC58"/>
<dbReference type="EMBL" id="LMWP01000035">
    <property type="protein sequence ID" value="KUN20244.1"/>
    <property type="molecule type" value="Genomic_DNA"/>
</dbReference>
<accession>A0A117QC58</accession>
<dbReference type="RefSeq" id="WP_159061700.1">
    <property type="nucleotide sequence ID" value="NZ_KQ948362.1"/>
</dbReference>
<evidence type="ECO:0000313" key="2">
    <source>
        <dbReference type="Proteomes" id="UP000053398"/>
    </source>
</evidence>
<keyword evidence="2" id="KW-1185">Reference proteome</keyword>
<dbReference type="Proteomes" id="UP000053398">
    <property type="component" value="Unassembled WGS sequence"/>
</dbReference>
<reference evidence="1 2" key="1">
    <citation type="submission" date="2015-10" db="EMBL/GenBank/DDBJ databases">
        <title>Draft genome sequence of Streptomyces corchorusii DSM 40340, type strain for the species Streptomyces corchorusii.</title>
        <authorList>
            <person name="Ruckert C."/>
            <person name="Winkler A."/>
            <person name="Kalinowski J."/>
            <person name="Kampfer P."/>
            <person name="Glaeser S."/>
        </authorList>
    </citation>
    <scope>NUCLEOTIDE SEQUENCE [LARGE SCALE GENOMIC DNA]</scope>
    <source>
        <strain evidence="1 2">DSM 40340</strain>
    </source>
</reference>
<comment type="caution">
    <text evidence="1">The sequence shown here is derived from an EMBL/GenBank/DDBJ whole genome shotgun (WGS) entry which is preliminary data.</text>
</comment>
<organism evidence="1 2">
    <name type="scientific">Streptomyces corchorusii</name>
    <name type="common">Streptomyces chibaensis</name>
    <dbReference type="NCBI Taxonomy" id="1903"/>
    <lineage>
        <taxon>Bacteria</taxon>
        <taxon>Bacillati</taxon>
        <taxon>Actinomycetota</taxon>
        <taxon>Actinomycetes</taxon>
        <taxon>Kitasatosporales</taxon>
        <taxon>Streptomycetaceae</taxon>
        <taxon>Streptomyces</taxon>
    </lineage>
</organism>
<protein>
    <submittedName>
        <fullName evidence="1">Uncharacterized protein</fullName>
    </submittedName>
</protein>
<gene>
    <name evidence="1" type="ORF">AQJ11_28920</name>
</gene>
<proteinExistence type="predicted"/>
<evidence type="ECO:0000313" key="1">
    <source>
        <dbReference type="EMBL" id="KUN20244.1"/>
    </source>
</evidence>
<name>A0A117QC58_STRCK</name>